<dbReference type="InterPro" id="IPR001424">
    <property type="entry name" value="SOD_Cu_Zn_dom"/>
</dbReference>
<comment type="similarity">
    <text evidence="1">Belongs to the Cu-Zn superoxide dismutase family.</text>
</comment>
<name>A0A1H8ZET1_9ACTN</name>
<dbReference type="EMBL" id="FOET01000001">
    <property type="protein sequence ID" value="SEP62882.1"/>
    <property type="molecule type" value="Genomic_DNA"/>
</dbReference>
<feature type="compositionally biased region" description="Low complexity" evidence="2">
    <location>
        <begin position="11"/>
        <end position="20"/>
    </location>
</feature>
<dbReference type="Gene3D" id="2.60.40.200">
    <property type="entry name" value="Superoxide dismutase, copper/zinc binding domain"/>
    <property type="match status" value="1"/>
</dbReference>
<evidence type="ECO:0000256" key="2">
    <source>
        <dbReference type="SAM" id="MobiDB-lite"/>
    </source>
</evidence>
<evidence type="ECO:0000256" key="1">
    <source>
        <dbReference type="ARBA" id="ARBA00010457"/>
    </source>
</evidence>
<keyword evidence="5" id="KW-1185">Reference proteome</keyword>
<sequence length="248" mass="25530">MLRGRKPADSTANGTASRTASGAAGRMAAAAVATAAAAALLTAAGPAGGAGAAEPADAAEVLGAVESVADIGIGGFGIGGRHRVVWAGAEFAPPGKSTVPAAVTYDRALVPVGARVSVVRYDSRRGMTVALEVRGLPKNRGYGAHVHTEPCGPRPGDSGPHYRNVPVPRGSSAGPRHVNPENEVWLDFTTDEHGEGRALSSHMWRFRAGEARSVVIHEHRTRHEPGRTGDAGRRLACVTLALDPKPGR</sequence>
<feature type="region of interest" description="Disordered" evidence="2">
    <location>
        <begin position="1"/>
        <end position="20"/>
    </location>
</feature>
<dbReference type="Pfam" id="PF00080">
    <property type="entry name" value="Sod_Cu"/>
    <property type="match status" value="1"/>
</dbReference>
<dbReference type="AlphaFoldDB" id="A0A1H8ZET1"/>
<proteinExistence type="inferred from homology"/>
<dbReference type="SUPFAM" id="SSF49329">
    <property type="entry name" value="Cu,Zn superoxide dismutase-like"/>
    <property type="match status" value="1"/>
</dbReference>
<accession>A0A1H8ZET1</accession>
<protein>
    <submittedName>
        <fullName evidence="4">Superoxide dismutase, Cu-Zn family</fullName>
    </submittedName>
</protein>
<organism evidence="4 5">
    <name type="scientific">Streptomyces radiopugnans</name>
    <dbReference type="NCBI Taxonomy" id="403935"/>
    <lineage>
        <taxon>Bacteria</taxon>
        <taxon>Bacillati</taxon>
        <taxon>Actinomycetota</taxon>
        <taxon>Actinomycetes</taxon>
        <taxon>Kitasatosporales</taxon>
        <taxon>Streptomycetaceae</taxon>
        <taxon>Streptomyces</taxon>
    </lineage>
</organism>
<gene>
    <name evidence="4" type="ORF">SAMN05216481_101493</name>
</gene>
<dbReference type="InterPro" id="IPR036423">
    <property type="entry name" value="SOD-like_Cu/Zn_dom_sf"/>
</dbReference>
<dbReference type="Proteomes" id="UP000199055">
    <property type="component" value="Unassembled WGS sequence"/>
</dbReference>
<dbReference type="STRING" id="403935.SAMN05216481_101493"/>
<dbReference type="GO" id="GO:0006801">
    <property type="term" value="P:superoxide metabolic process"/>
    <property type="evidence" value="ECO:0007669"/>
    <property type="project" value="InterPro"/>
</dbReference>
<evidence type="ECO:0000259" key="3">
    <source>
        <dbReference type="Pfam" id="PF00080"/>
    </source>
</evidence>
<dbReference type="GO" id="GO:0046872">
    <property type="term" value="F:metal ion binding"/>
    <property type="evidence" value="ECO:0007669"/>
    <property type="project" value="InterPro"/>
</dbReference>
<evidence type="ECO:0000313" key="5">
    <source>
        <dbReference type="Proteomes" id="UP000199055"/>
    </source>
</evidence>
<feature type="domain" description="Superoxide dismutase copper/zinc binding" evidence="3">
    <location>
        <begin position="123"/>
        <end position="238"/>
    </location>
</feature>
<reference evidence="4 5" key="1">
    <citation type="submission" date="2016-10" db="EMBL/GenBank/DDBJ databases">
        <authorList>
            <person name="de Groot N.N."/>
        </authorList>
    </citation>
    <scope>NUCLEOTIDE SEQUENCE [LARGE SCALE GENOMIC DNA]</scope>
    <source>
        <strain evidence="4 5">CGMCC 4.3519</strain>
    </source>
</reference>
<evidence type="ECO:0000313" key="4">
    <source>
        <dbReference type="EMBL" id="SEP62882.1"/>
    </source>
</evidence>